<reference evidence="5" key="1">
    <citation type="submission" date="2021-01" db="EMBL/GenBank/DDBJ databases">
        <authorList>
            <person name="Corre E."/>
            <person name="Pelletier E."/>
            <person name="Niang G."/>
            <person name="Scheremetjew M."/>
            <person name="Finn R."/>
            <person name="Kale V."/>
            <person name="Holt S."/>
            <person name="Cochrane G."/>
            <person name="Meng A."/>
            <person name="Brown T."/>
            <person name="Cohen L."/>
        </authorList>
    </citation>
    <scope>NUCLEOTIDE SEQUENCE</scope>
    <source>
        <strain evidence="5">CCMP2078</strain>
    </source>
</reference>
<dbReference type="InterPro" id="IPR003186">
    <property type="entry name" value="PA28_C"/>
</dbReference>
<evidence type="ECO:0000256" key="1">
    <source>
        <dbReference type="ARBA" id="ARBA00005883"/>
    </source>
</evidence>
<feature type="compositionally biased region" description="Low complexity" evidence="3">
    <location>
        <begin position="164"/>
        <end position="178"/>
    </location>
</feature>
<sequence length="235" mass="25925">MDDVRTRCTIAATEALLKMGQSAEHVEAFLQSHYQFGTLAEAETAFANAKDASTNTSVTEALSLCKTVLAECLNCLAVVKRWVQLHVPQIEDGNNFGVQIQYEVTKSLTERAKELKTLLDELHKYPSERVALLKDVVPTASATSTNTTGHSESKGGEKDETKDTSSTSNEETVTTPSPLDDSVAAVAALDARWYYHTYYVLMECCTVQYTMIDVVAKNREKIEFPKGKSSSMYSM</sequence>
<dbReference type="GO" id="GO:0061136">
    <property type="term" value="P:regulation of proteasomal protein catabolic process"/>
    <property type="evidence" value="ECO:0007669"/>
    <property type="project" value="TreeGrafter"/>
</dbReference>
<proteinExistence type="inferred from homology"/>
<feature type="compositionally biased region" description="Basic and acidic residues" evidence="3">
    <location>
        <begin position="151"/>
        <end position="163"/>
    </location>
</feature>
<accession>A0A7R9U5D0</accession>
<gene>
    <name evidence="5" type="ORF">PPYR1160_LOCUS3625</name>
</gene>
<evidence type="ECO:0000256" key="2">
    <source>
        <dbReference type="ARBA" id="ARBA00022942"/>
    </source>
</evidence>
<dbReference type="SUPFAM" id="SSF47216">
    <property type="entry name" value="Proteasome activator"/>
    <property type="match status" value="1"/>
</dbReference>
<dbReference type="Pfam" id="PF02252">
    <property type="entry name" value="PA28_C"/>
    <property type="match status" value="2"/>
</dbReference>
<dbReference type="InterPro" id="IPR036997">
    <property type="entry name" value="PA28_C_sf"/>
</dbReference>
<comment type="similarity">
    <text evidence="1">Belongs to the PA28 family.</text>
</comment>
<organism evidence="5">
    <name type="scientific">Pinguiococcus pyrenoidosus</name>
    <dbReference type="NCBI Taxonomy" id="172671"/>
    <lineage>
        <taxon>Eukaryota</taxon>
        <taxon>Sar</taxon>
        <taxon>Stramenopiles</taxon>
        <taxon>Ochrophyta</taxon>
        <taxon>Pinguiophyceae</taxon>
        <taxon>Pinguiochrysidales</taxon>
        <taxon>Pinguiochrysidaceae</taxon>
        <taxon>Pinguiococcus</taxon>
    </lineage>
</organism>
<dbReference type="PANTHER" id="PTHR10660">
    <property type="entry name" value="PROTEASOME REGULATOR PA28"/>
    <property type="match status" value="1"/>
</dbReference>
<evidence type="ECO:0000313" key="5">
    <source>
        <dbReference type="EMBL" id="CAD8254133.1"/>
    </source>
</evidence>
<dbReference type="GO" id="GO:2000045">
    <property type="term" value="P:regulation of G1/S transition of mitotic cell cycle"/>
    <property type="evidence" value="ECO:0007669"/>
    <property type="project" value="TreeGrafter"/>
</dbReference>
<name>A0A7R9U5D0_9STRA</name>
<evidence type="ECO:0000259" key="4">
    <source>
        <dbReference type="Pfam" id="PF02252"/>
    </source>
</evidence>
<keyword evidence="2" id="KW-0647">Proteasome</keyword>
<dbReference type="PANTHER" id="PTHR10660:SF2">
    <property type="entry name" value="LD45860P"/>
    <property type="match status" value="1"/>
</dbReference>
<feature type="domain" description="Proteasome activator PA28 C-terminal" evidence="4">
    <location>
        <begin position="179"/>
        <end position="230"/>
    </location>
</feature>
<dbReference type="Gene3D" id="1.20.120.180">
    <property type="entry name" value="Proteasome activator pa28, C-terminal domain"/>
    <property type="match status" value="1"/>
</dbReference>
<feature type="region of interest" description="Disordered" evidence="3">
    <location>
        <begin position="141"/>
        <end position="178"/>
    </location>
</feature>
<protein>
    <recommendedName>
        <fullName evidence="4">Proteasome activator PA28 C-terminal domain-containing protein</fullName>
    </recommendedName>
</protein>
<evidence type="ECO:0000256" key="3">
    <source>
        <dbReference type="SAM" id="MobiDB-lite"/>
    </source>
</evidence>
<dbReference type="AlphaFoldDB" id="A0A7R9U5D0"/>
<feature type="domain" description="Proteasome activator PA28 C-terminal" evidence="4">
    <location>
        <begin position="53"/>
        <end position="137"/>
    </location>
</feature>
<feature type="compositionally biased region" description="Polar residues" evidence="3">
    <location>
        <begin position="141"/>
        <end position="150"/>
    </location>
</feature>
<dbReference type="GO" id="GO:0005654">
    <property type="term" value="C:nucleoplasm"/>
    <property type="evidence" value="ECO:0007669"/>
    <property type="project" value="TreeGrafter"/>
</dbReference>
<dbReference type="GO" id="GO:0005737">
    <property type="term" value="C:cytoplasm"/>
    <property type="evidence" value="ECO:0007669"/>
    <property type="project" value="TreeGrafter"/>
</dbReference>
<dbReference type="InterPro" id="IPR036252">
    <property type="entry name" value="Proteasome_activ_sf"/>
</dbReference>
<dbReference type="EMBL" id="HBEA01004762">
    <property type="protein sequence ID" value="CAD8254133.1"/>
    <property type="molecule type" value="Transcribed_RNA"/>
</dbReference>
<dbReference type="GO" id="GO:0061133">
    <property type="term" value="F:endopeptidase activator activity"/>
    <property type="evidence" value="ECO:0007669"/>
    <property type="project" value="TreeGrafter"/>
</dbReference>
<dbReference type="InterPro" id="IPR009077">
    <property type="entry name" value="Proteasome_activ_PA28"/>
</dbReference>
<dbReference type="GO" id="GO:0008537">
    <property type="term" value="C:proteasome activator complex"/>
    <property type="evidence" value="ECO:0007669"/>
    <property type="project" value="InterPro"/>
</dbReference>